<evidence type="ECO:0000313" key="4">
    <source>
        <dbReference type="EMBL" id="QRW21947.1"/>
    </source>
</evidence>
<dbReference type="InterPro" id="IPR041577">
    <property type="entry name" value="RT_RNaseH_2"/>
</dbReference>
<dbReference type="PROSITE" id="PS50878">
    <property type="entry name" value="RT_POL"/>
    <property type="match status" value="1"/>
</dbReference>
<sequence>MAKLRHAKLFTKLDLHWGYNNVWIKEGDKWKTAFRTKYRLFKYLVMPFGLTNAPAAFQHFMNNLFQDLIDVTVVIYLGNILIFSENPKEHPIHVREVLSRLMKNQLFCKLSKCHFHVTMVDYLGIIISPAGFSMDQKKIEAVTSWPQPRTIKQVQAFLGFVNYLHRFIPNFSSVARPLHNLTRKETPWVWGSQEEEVFQELKSLVTQSPVLIHSNLDLPYYLETNASRVAMGAILSQRGADNCLHPIAYMSKSFSGAEANYNTHNKELLAIIKALEEWHIFLEATDKPIQVFTDHRNLEYWMQAWTFNWRHACWQIFLSNFNFEIHYRPGKQSRKPNALSRQADYKDGPQEPEVMLPSEVFANTSEEELEIVTEICNRLREDPSLEPIIQFLTEDANNVPPSIQKAYWDYDWEEDLLWYHGKLVVPDSETLKEHVINRGK</sequence>
<dbReference type="GeneID" id="67031813"/>
<dbReference type="InterPro" id="IPR043128">
    <property type="entry name" value="Rev_trsase/Diguanyl_cyclase"/>
</dbReference>
<dbReference type="EMBL" id="CP059665">
    <property type="protein sequence ID" value="QRW21947.1"/>
    <property type="molecule type" value="Genomic_DNA"/>
</dbReference>
<feature type="region of interest" description="Disordered" evidence="2">
    <location>
        <begin position="330"/>
        <end position="350"/>
    </location>
</feature>
<name>A0A8H8P1F8_9AGAM</name>
<protein>
    <submittedName>
        <fullName evidence="4">Retrotransposable element Tf2 protein</fullName>
    </submittedName>
</protein>
<dbReference type="AlphaFoldDB" id="A0A8H8P1F8"/>
<reference evidence="4" key="1">
    <citation type="submission" date="2020-05" db="EMBL/GenBank/DDBJ databases">
        <title>Evolutionary and genomic comparisons of hybrid uninucleate and nonhybrid Rhizoctonia fungi.</title>
        <authorList>
            <person name="Li C."/>
            <person name="Chen X."/>
        </authorList>
    </citation>
    <scope>NUCLEOTIDE SEQUENCE</scope>
    <source>
        <strain evidence="4">AG-1 IA</strain>
    </source>
</reference>
<dbReference type="Gene3D" id="3.30.70.270">
    <property type="match status" value="2"/>
</dbReference>
<dbReference type="RefSeq" id="XP_043182184.1">
    <property type="nucleotide sequence ID" value="XM_043329350.1"/>
</dbReference>
<dbReference type="SUPFAM" id="SSF56672">
    <property type="entry name" value="DNA/RNA polymerases"/>
    <property type="match status" value="1"/>
</dbReference>
<dbReference type="InterPro" id="IPR050951">
    <property type="entry name" value="Retrovirus_Pol_polyprotein"/>
</dbReference>
<dbReference type="FunFam" id="3.10.20.370:FF:000001">
    <property type="entry name" value="Retrovirus-related Pol polyprotein from transposon 17.6-like protein"/>
    <property type="match status" value="1"/>
</dbReference>
<dbReference type="CDD" id="cd01647">
    <property type="entry name" value="RT_LTR"/>
    <property type="match status" value="1"/>
</dbReference>
<dbReference type="InterPro" id="IPR043502">
    <property type="entry name" value="DNA/RNA_pol_sf"/>
</dbReference>
<evidence type="ECO:0000259" key="3">
    <source>
        <dbReference type="PROSITE" id="PS50878"/>
    </source>
</evidence>
<dbReference type="KEGG" id="rsx:RhiXN_09534"/>
<evidence type="ECO:0000256" key="2">
    <source>
        <dbReference type="SAM" id="MobiDB-lite"/>
    </source>
</evidence>
<gene>
    <name evidence="4" type="ORF">RhiXN_09534</name>
</gene>
<dbReference type="FunFam" id="3.30.70.270:FF:000063">
    <property type="entry name" value="Zinc knuckle domaincontaining protein"/>
    <property type="match status" value="1"/>
</dbReference>
<evidence type="ECO:0000313" key="5">
    <source>
        <dbReference type="Proteomes" id="UP000650533"/>
    </source>
</evidence>
<feature type="domain" description="Reverse transcriptase" evidence="3">
    <location>
        <begin position="1"/>
        <end position="127"/>
    </location>
</feature>
<dbReference type="PANTHER" id="PTHR37984">
    <property type="entry name" value="PROTEIN CBG26694"/>
    <property type="match status" value="1"/>
</dbReference>
<proteinExistence type="predicted"/>
<dbReference type="InterPro" id="IPR000477">
    <property type="entry name" value="RT_dom"/>
</dbReference>
<dbReference type="CDD" id="cd09274">
    <property type="entry name" value="RNase_HI_RT_Ty3"/>
    <property type="match status" value="1"/>
</dbReference>
<organism evidence="4 5">
    <name type="scientific">Rhizoctonia solani</name>
    <dbReference type="NCBI Taxonomy" id="456999"/>
    <lineage>
        <taxon>Eukaryota</taxon>
        <taxon>Fungi</taxon>
        <taxon>Dikarya</taxon>
        <taxon>Basidiomycota</taxon>
        <taxon>Agaricomycotina</taxon>
        <taxon>Agaricomycetes</taxon>
        <taxon>Cantharellales</taxon>
        <taxon>Ceratobasidiaceae</taxon>
        <taxon>Rhizoctonia</taxon>
    </lineage>
</organism>
<dbReference type="Proteomes" id="UP000650533">
    <property type="component" value="Chromosome 8"/>
</dbReference>
<dbReference type="PANTHER" id="PTHR37984:SF5">
    <property type="entry name" value="PROTEIN NYNRIN-LIKE"/>
    <property type="match status" value="1"/>
</dbReference>
<keyword evidence="1" id="KW-0511">Multifunctional enzyme</keyword>
<dbReference type="Gene3D" id="3.10.10.10">
    <property type="entry name" value="HIV Type 1 Reverse Transcriptase, subunit A, domain 1"/>
    <property type="match status" value="1"/>
</dbReference>
<dbReference type="Pfam" id="PF00078">
    <property type="entry name" value="RVT_1"/>
    <property type="match status" value="1"/>
</dbReference>
<dbReference type="GO" id="GO:0003824">
    <property type="term" value="F:catalytic activity"/>
    <property type="evidence" value="ECO:0007669"/>
    <property type="project" value="UniProtKB-KW"/>
</dbReference>
<dbReference type="Pfam" id="PF17919">
    <property type="entry name" value="RT_RNaseH_2"/>
    <property type="match status" value="1"/>
</dbReference>
<evidence type="ECO:0000256" key="1">
    <source>
        <dbReference type="ARBA" id="ARBA00023268"/>
    </source>
</evidence>
<accession>A0A8H8P1F8</accession>